<organism evidence="2">
    <name type="scientific">marine sediment metagenome</name>
    <dbReference type="NCBI Taxonomy" id="412755"/>
    <lineage>
        <taxon>unclassified sequences</taxon>
        <taxon>metagenomes</taxon>
        <taxon>ecological metagenomes</taxon>
    </lineage>
</organism>
<sequence>GFSVYSLPAAAVVLALRYFGIAVAVLMHQRLRQLGHWPAERVFGVPRIAAAVHLRLRPGARAAAVAGALVMLFCMNDHIIPGMLLVSTYGPQVMIQYSALLDAAGAAALAMPVAAVGMGMVALALLVGRANQTRTEHPPAGGAPGRAFCRRLVAAALALAILAAAMATPVIVLAGQAGSWRAIIEALRDARRQIWQTLYVAVAAGAACAALAGLLAGHWVRRRRSGGLTAAPLVLLNLTVPPALLAIGI</sequence>
<gene>
    <name evidence="2" type="ORF">S01H1_66530</name>
</gene>
<feature type="transmembrane region" description="Helical" evidence="1">
    <location>
        <begin position="106"/>
        <end position="127"/>
    </location>
</feature>
<feature type="transmembrane region" description="Helical" evidence="1">
    <location>
        <begin position="152"/>
        <end position="174"/>
    </location>
</feature>
<evidence type="ECO:0000313" key="2">
    <source>
        <dbReference type="EMBL" id="GAG31365.1"/>
    </source>
</evidence>
<feature type="transmembrane region" description="Helical" evidence="1">
    <location>
        <begin position="63"/>
        <end position="86"/>
    </location>
</feature>
<evidence type="ECO:0008006" key="3">
    <source>
        <dbReference type="Google" id="ProtNLM"/>
    </source>
</evidence>
<protein>
    <recommendedName>
        <fullName evidence="3">ABC transmembrane type-1 domain-containing protein</fullName>
    </recommendedName>
</protein>
<keyword evidence="1" id="KW-1133">Transmembrane helix</keyword>
<evidence type="ECO:0000256" key="1">
    <source>
        <dbReference type="SAM" id="Phobius"/>
    </source>
</evidence>
<feature type="transmembrane region" description="Helical" evidence="1">
    <location>
        <begin position="6"/>
        <end position="27"/>
    </location>
</feature>
<feature type="transmembrane region" description="Helical" evidence="1">
    <location>
        <begin position="228"/>
        <end position="247"/>
    </location>
</feature>
<accession>X0WL33</accession>
<feature type="transmembrane region" description="Helical" evidence="1">
    <location>
        <begin position="194"/>
        <end position="216"/>
    </location>
</feature>
<feature type="non-terminal residue" evidence="2">
    <location>
        <position position="1"/>
    </location>
</feature>
<reference evidence="2" key="1">
    <citation type="journal article" date="2014" name="Front. Microbiol.">
        <title>High frequency of phylogenetically diverse reductive dehalogenase-homologous genes in deep subseafloor sedimentary metagenomes.</title>
        <authorList>
            <person name="Kawai M."/>
            <person name="Futagami T."/>
            <person name="Toyoda A."/>
            <person name="Takaki Y."/>
            <person name="Nishi S."/>
            <person name="Hori S."/>
            <person name="Arai W."/>
            <person name="Tsubouchi T."/>
            <person name="Morono Y."/>
            <person name="Uchiyama I."/>
            <person name="Ito T."/>
            <person name="Fujiyama A."/>
            <person name="Inagaki F."/>
            <person name="Takami H."/>
        </authorList>
    </citation>
    <scope>NUCLEOTIDE SEQUENCE</scope>
    <source>
        <strain evidence="2">Expedition CK06-06</strain>
    </source>
</reference>
<comment type="caution">
    <text evidence="2">The sequence shown here is derived from an EMBL/GenBank/DDBJ whole genome shotgun (WGS) entry which is preliminary data.</text>
</comment>
<feature type="non-terminal residue" evidence="2">
    <location>
        <position position="249"/>
    </location>
</feature>
<keyword evidence="1" id="KW-0812">Transmembrane</keyword>
<proteinExistence type="predicted"/>
<name>X0WL33_9ZZZZ</name>
<dbReference type="EMBL" id="BARS01043997">
    <property type="protein sequence ID" value="GAG31365.1"/>
    <property type="molecule type" value="Genomic_DNA"/>
</dbReference>
<dbReference type="AlphaFoldDB" id="X0WL33"/>
<keyword evidence="1" id="KW-0472">Membrane</keyword>